<sequence length="145" mass="15685">MIGIILTGHGEFATGLADSLQMIAGNQTHFQAIPFKQNASLHEFEKSLEHAIDVLLEETDGVVIFTDILGGTPFKTAISVTQKVENIEVLCGTNLPMLIEIAMARDFESSVSELAQQAIGIGKETILLASVMTRQKIINNCEEGI</sequence>
<dbReference type="PROSITE" id="PS51096">
    <property type="entry name" value="PTS_EIIA_TYPE_4"/>
    <property type="match status" value="1"/>
</dbReference>
<keyword evidence="2" id="KW-0813">Transport</keyword>
<keyword evidence="5" id="KW-0808">Transferase</keyword>
<evidence type="ECO:0000313" key="12">
    <source>
        <dbReference type="Proteomes" id="UP000305526"/>
    </source>
</evidence>
<dbReference type="NCBIfam" id="NF040761">
    <property type="entry name" value="AgaF"/>
    <property type="match status" value="1"/>
</dbReference>
<evidence type="ECO:0000313" key="11">
    <source>
        <dbReference type="Proteomes" id="UP000294619"/>
    </source>
</evidence>
<dbReference type="InterPro" id="IPR033887">
    <property type="entry name" value="PTS_IIA_man"/>
</dbReference>
<dbReference type="Gene3D" id="3.40.50.510">
    <property type="entry name" value="Phosphotransferase system, mannose-type IIA component"/>
    <property type="match status" value="1"/>
</dbReference>
<dbReference type="EMBL" id="SMCP01000003">
    <property type="protein sequence ID" value="TCV88783.1"/>
    <property type="molecule type" value="Genomic_DNA"/>
</dbReference>
<evidence type="ECO:0000256" key="6">
    <source>
        <dbReference type="ARBA" id="ARBA00022683"/>
    </source>
</evidence>
<organism evidence="9 11">
    <name type="scientific">Testudinibacter aquarius</name>
    <dbReference type="NCBI Taxonomy" id="1524974"/>
    <lineage>
        <taxon>Bacteria</taxon>
        <taxon>Pseudomonadati</taxon>
        <taxon>Pseudomonadota</taxon>
        <taxon>Gammaproteobacteria</taxon>
        <taxon>Pasteurellales</taxon>
        <taxon>Pasteurellaceae</taxon>
        <taxon>Testudinibacter</taxon>
    </lineage>
</organism>
<evidence type="ECO:0000259" key="8">
    <source>
        <dbReference type="PROSITE" id="PS51096"/>
    </source>
</evidence>
<keyword evidence="4 10" id="KW-0762">Sugar transport</keyword>
<dbReference type="AlphaFoldDB" id="A0A4R3YE90"/>
<accession>A0A4R3YE90</accession>
<evidence type="ECO:0000256" key="1">
    <source>
        <dbReference type="ARBA" id="ARBA00004496"/>
    </source>
</evidence>
<keyword evidence="3" id="KW-0963">Cytoplasm</keyword>
<dbReference type="InterPro" id="IPR051471">
    <property type="entry name" value="Bacterial_PTS_sugar_comp"/>
</dbReference>
<gene>
    <name evidence="9" type="ORF">EDC16_103137</name>
    <name evidence="10" type="ORF">FHQ21_01065</name>
</gene>
<dbReference type="GO" id="GO:0016020">
    <property type="term" value="C:membrane"/>
    <property type="evidence" value="ECO:0007669"/>
    <property type="project" value="InterPro"/>
</dbReference>
<evidence type="ECO:0000256" key="2">
    <source>
        <dbReference type="ARBA" id="ARBA00022448"/>
    </source>
</evidence>
<evidence type="ECO:0000256" key="3">
    <source>
        <dbReference type="ARBA" id="ARBA00022490"/>
    </source>
</evidence>
<dbReference type="Proteomes" id="UP000305526">
    <property type="component" value="Unassembled WGS sequence"/>
</dbReference>
<dbReference type="Proteomes" id="UP000294619">
    <property type="component" value="Unassembled WGS sequence"/>
</dbReference>
<dbReference type="GO" id="GO:0005737">
    <property type="term" value="C:cytoplasm"/>
    <property type="evidence" value="ECO:0007669"/>
    <property type="project" value="UniProtKB-SubCell"/>
</dbReference>
<dbReference type="GO" id="GO:0016301">
    <property type="term" value="F:kinase activity"/>
    <property type="evidence" value="ECO:0007669"/>
    <property type="project" value="UniProtKB-KW"/>
</dbReference>
<dbReference type="InterPro" id="IPR036662">
    <property type="entry name" value="PTS_EIIA_man-typ_sf"/>
</dbReference>
<proteinExistence type="predicted"/>
<dbReference type="EMBL" id="VDGV01000007">
    <property type="protein sequence ID" value="TNG93461.1"/>
    <property type="molecule type" value="Genomic_DNA"/>
</dbReference>
<comment type="caution">
    <text evidence="9">The sequence shown here is derived from an EMBL/GenBank/DDBJ whole genome shotgun (WGS) entry which is preliminary data.</text>
</comment>
<protein>
    <submittedName>
        <fullName evidence="10">PTS sugar transporter subunit IIA</fullName>
    </submittedName>
    <submittedName>
        <fullName evidence="9">PTS system N-acetylgalactosamine-specific IIA component</fullName>
    </submittedName>
</protein>
<keyword evidence="6" id="KW-0598">Phosphotransferase system</keyword>
<dbReference type="RefSeq" id="WP_132965707.1">
    <property type="nucleotide sequence ID" value="NZ_LEKL01000077.1"/>
</dbReference>
<evidence type="ECO:0000313" key="9">
    <source>
        <dbReference type="EMBL" id="TCV88783.1"/>
    </source>
</evidence>
<name>A0A4R3YE90_9PAST</name>
<evidence type="ECO:0000256" key="4">
    <source>
        <dbReference type="ARBA" id="ARBA00022597"/>
    </source>
</evidence>
<evidence type="ECO:0000256" key="7">
    <source>
        <dbReference type="ARBA" id="ARBA00022777"/>
    </source>
</evidence>
<keyword evidence="7" id="KW-0418">Kinase</keyword>
<dbReference type="GO" id="GO:0009401">
    <property type="term" value="P:phosphoenolpyruvate-dependent sugar phosphotransferase system"/>
    <property type="evidence" value="ECO:0007669"/>
    <property type="project" value="UniProtKB-KW"/>
</dbReference>
<dbReference type="PANTHER" id="PTHR33799">
    <property type="entry name" value="PTS PERMEASE-RELATED-RELATED"/>
    <property type="match status" value="1"/>
</dbReference>
<feature type="domain" description="PTS EIIA type-4" evidence="8">
    <location>
        <begin position="1"/>
        <end position="126"/>
    </location>
</feature>
<dbReference type="SUPFAM" id="SSF53062">
    <property type="entry name" value="PTS system fructose IIA component-like"/>
    <property type="match status" value="1"/>
</dbReference>
<evidence type="ECO:0000256" key="5">
    <source>
        <dbReference type="ARBA" id="ARBA00022679"/>
    </source>
</evidence>
<dbReference type="InterPro" id="IPR004701">
    <property type="entry name" value="PTS_EIIA_man-typ"/>
</dbReference>
<evidence type="ECO:0000313" key="10">
    <source>
        <dbReference type="EMBL" id="TNG93461.1"/>
    </source>
</evidence>
<dbReference type="Pfam" id="PF03610">
    <property type="entry name" value="EIIA-man"/>
    <property type="match status" value="1"/>
</dbReference>
<reference evidence="10 12" key="2">
    <citation type="submission" date="2019-05" db="EMBL/GenBank/DDBJ databases">
        <title>Pasteurellaceae isolates from reptiles.</title>
        <authorList>
            <person name="Bojesen A.M."/>
            <person name="Lund E."/>
        </authorList>
    </citation>
    <scope>NUCLEOTIDE SEQUENCE [LARGE SCALE GENOMIC DNA]</scope>
    <source>
        <strain evidence="10 12">ELNT2x</strain>
    </source>
</reference>
<dbReference type="PANTHER" id="PTHR33799:SF1">
    <property type="entry name" value="PTS SYSTEM MANNOSE-SPECIFIC EIIAB COMPONENT-RELATED"/>
    <property type="match status" value="1"/>
</dbReference>
<reference evidence="9 11" key="1">
    <citation type="submission" date="2019-03" db="EMBL/GenBank/DDBJ databases">
        <title>Genomic Encyclopedia of Type Strains, Phase IV (KMG-IV): sequencing the most valuable type-strain genomes for metagenomic binning, comparative biology and taxonomic classification.</title>
        <authorList>
            <person name="Goeker M."/>
        </authorList>
    </citation>
    <scope>NUCLEOTIDE SEQUENCE [LARGE SCALE GENOMIC DNA]</scope>
    <source>
        <strain evidence="9 11">DSM 28140</strain>
    </source>
</reference>
<keyword evidence="12" id="KW-1185">Reference proteome</keyword>
<dbReference type="CDD" id="cd00006">
    <property type="entry name" value="PTS_IIA_man"/>
    <property type="match status" value="1"/>
</dbReference>
<comment type="subcellular location">
    <subcellularLocation>
        <location evidence="1">Cytoplasm</location>
    </subcellularLocation>
</comment>